<dbReference type="AlphaFoldDB" id="A0A520MSP1"/>
<evidence type="ECO:0000256" key="8">
    <source>
        <dbReference type="SAM" id="Phobius"/>
    </source>
</evidence>
<keyword evidence="5" id="KW-0653">Protein transport</keyword>
<dbReference type="InterPro" id="IPR020846">
    <property type="entry name" value="MFS_dom"/>
</dbReference>
<dbReference type="InterPro" id="IPR050171">
    <property type="entry name" value="MFS_Transporters"/>
</dbReference>
<dbReference type="PROSITE" id="PS01022">
    <property type="entry name" value="PTR2_1"/>
    <property type="match status" value="1"/>
</dbReference>
<dbReference type="SUPFAM" id="SSF103473">
    <property type="entry name" value="MFS general substrate transporter"/>
    <property type="match status" value="1"/>
</dbReference>
<dbReference type="Proteomes" id="UP000320146">
    <property type="component" value="Unassembled WGS sequence"/>
</dbReference>
<organism evidence="10 11">
    <name type="scientific">SAR86 cluster bacterium</name>
    <dbReference type="NCBI Taxonomy" id="2030880"/>
    <lineage>
        <taxon>Bacteria</taxon>
        <taxon>Pseudomonadati</taxon>
        <taxon>Pseudomonadota</taxon>
        <taxon>Gammaproteobacteria</taxon>
        <taxon>SAR86 cluster</taxon>
    </lineage>
</organism>
<evidence type="ECO:0000259" key="9">
    <source>
        <dbReference type="PROSITE" id="PS50850"/>
    </source>
</evidence>
<evidence type="ECO:0000256" key="2">
    <source>
        <dbReference type="ARBA" id="ARBA00022448"/>
    </source>
</evidence>
<name>A0A520MSP1_9GAMM</name>
<dbReference type="InterPro" id="IPR036259">
    <property type="entry name" value="MFS_trans_sf"/>
</dbReference>
<feature type="transmembrane region" description="Helical" evidence="8">
    <location>
        <begin position="157"/>
        <end position="177"/>
    </location>
</feature>
<dbReference type="InterPro" id="IPR000109">
    <property type="entry name" value="POT_fam"/>
</dbReference>
<evidence type="ECO:0000256" key="6">
    <source>
        <dbReference type="ARBA" id="ARBA00022989"/>
    </source>
</evidence>
<feature type="transmembrane region" description="Helical" evidence="8">
    <location>
        <begin position="224"/>
        <end position="247"/>
    </location>
</feature>
<keyword evidence="5" id="KW-0571">Peptide transport</keyword>
<gene>
    <name evidence="10" type="ORF">EVA99_02035</name>
</gene>
<dbReference type="GO" id="GO:1904680">
    <property type="term" value="F:peptide transmembrane transporter activity"/>
    <property type="evidence" value="ECO:0007669"/>
    <property type="project" value="InterPro"/>
</dbReference>
<protein>
    <submittedName>
        <fullName evidence="10">MFS transporter</fullName>
    </submittedName>
</protein>
<feature type="transmembrane region" description="Helical" evidence="8">
    <location>
        <begin position="66"/>
        <end position="86"/>
    </location>
</feature>
<feature type="transmembrane region" description="Helical" evidence="8">
    <location>
        <begin position="365"/>
        <end position="387"/>
    </location>
</feature>
<dbReference type="EMBL" id="SHBL01000011">
    <property type="protein sequence ID" value="RZO24233.1"/>
    <property type="molecule type" value="Genomic_DNA"/>
</dbReference>
<feature type="transmembrane region" description="Helical" evidence="8">
    <location>
        <begin position="118"/>
        <end position="136"/>
    </location>
</feature>
<feature type="transmembrane region" description="Helical" evidence="8">
    <location>
        <begin position="36"/>
        <end position="54"/>
    </location>
</feature>
<evidence type="ECO:0000313" key="10">
    <source>
        <dbReference type="EMBL" id="RZO24233.1"/>
    </source>
</evidence>
<dbReference type="GO" id="GO:0006857">
    <property type="term" value="P:oligopeptide transport"/>
    <property type="evidence" value="ECO:0007669"/>
    <property type="project" value="InterPro"/>
</dbReference>
<keyword evidence="4 8" id="KW-0812">Transmembrane</keyword>
<feature type="transmembrane region" description="Helical" evidence="8">
    <location>
        <begin position="473"/>
        <end position="492"/>
    </location>
</feature>
<keyword evidence="6 8" id="KW-1133">Transmembrane helix</keyword>
<sequence>MSNQNNLTTNDTWFFGHPKGMVTLFFTEMWERMSYYGMRALLVLYMTGTVTGFNPGLGWSQVDAQAIYGIYVGMVYFMVIPGGWLADNVLGHQKAVLIGAIIIALGHFTLAMPLTETFFLGLILVVLGTGLLKGNISTIVGQLYKPGDSRVQAGYTIFYMSINIGSTLGFLICSYLGEKIGWHWGFGAAGVGMFFGVMQYIYFKHLLGEAGNKPNDMPQAQRDSYVKWSKITSTAMVVVIGLGLLGFVTVEPKAFAENFAIFLTGVAFVYFAYLFLFAGLTQIEKKNLFLLLVLFIGAAAFWSGFDQSASSLSIFARDYTDLSVGGYIIPIGWLQFANPVFVVIFAPIFAGMWMHLGRMNLDPSLPVKFAIGLFFMALSFVVMLYAVQLAMEVSPVGMQWLLITYLLQTWGELALSPIGLSAFAQYAPRKYIGQMFGLWFLASAIGGVMAGLLGGEALGEGLESISPVFEFMIQYYVVIGLALIAVAVFGIARTADNVKAKAET</sequence>
<comment type="subcellular location">
    <subcellularLocation>
        <location evidence="1">Cell membrane</location>
        <topology evidence="1">Multi-pass membrane protein</topology>
    </subcellularLocation>
</comment>
<evidence type="ECO:0000256" key="4">
    <source>
        <dbReference type="ARBA" id="ARBA00022692"/>
    </source>
</evidence>
<comment type="caution">
    <text evidence="10">The sequence shown here is derived from an EMBL/GenBank/DDBJ whole genome shotgun (WGS) entry which is preliminary data.</text>
</comment>
<feature type="transmembrane region" description="Helical" evidence="8">
    <location>
        <begin position="436"/>
        <end position="453"/>
    </location>
</feature>
<feature type="transmembrane region" description="Helical" evidence="8">
    <location>
        <begin position="183"/>
        <end position="203"/>
    </location>
</feature>
<reference evidence="10 11" key="1">
    <citation type="submission" date="2019-02" db="EMBL/GenBank/DDBJ databases">
        <title>Prokaryotic population dynamics and viral predation in marine succession experiment using metagenomics: the confinement effect.</title>
        <authorList>
            <person name="Haro-Moreno J.M."/>
            <person name="Rodriguez-Valera F."/>
            <person name="Lopez-Perez M."/>
        </authorList>
    </citation>
    <scope>NUCLEOTIDE SEQUENCE [LARGE SCALE GENOMIC DNA]</scope>
    <source>
        <strain evidence="10">MED-G166</strain>
    </source>
</reference>
<accession>A0A520MSP1</accession>
<dbReference type="CDD" id="cd17346">
    <property type="entry name" value="MFS_DtpA_like"/>
    <property type="match status" value="1"/>
</dbReference>
<feature type="transmembrane region" description="Helical" evidence="8">
    <location>
        <begin position="325"/>
        <end position="353"/>
    </location>
</feature>
<evidence type="ECO:0000256" key="3">
    <source>
        <dbReference type="ARBA" id="ARBA00022475"/>
    </source>
</evidence>
<keyword evidence="7 8" id="KW-0472">Membrane</keyword>
<evidence type="ECO:0000256" key="5">
    <source>
        <dbReference type="ARBA" id="ARBA00022856"/>
    </source>
</evidence>
<evidence type="ECO:0000256" key="7">
    <source>
        <dbReference type="ARBA" id="ARBA00023136"/>
    </source>
</evidence>
<dbReference type="PROSITE" id="PS50850">
    <property type="entry name" value="MFS"/>
    <property type="match status" value="1"/>
</dbReference>
<feature type="transmembrane region" description="Helical" evidence="8">
    <location>
        <begin position="399"/>
        <end position="424"/>
    </location>
</feature>
<dbReference type="PANTHER" id="PTHR23517">
    <property type="entry name" value="RESISTANCE PROTEIN MDTM, PUTATIVE-RELATED-RELATED"/>
    <property type="match status" value="1"/>
</dbReference>
<feature type="transmembrane region" description="Helical" evidence="8">
    <location>
        <begin position="287"/>
        <end position="305"/>
    </location>
</feature>
<feature type="transmembrane region" description="Helical" evidence="8">
    <location>
        <begin position="95"/>
        <end position="112"/>
    </location>
</feature>
<feature type="domain" description="Major facilitator superfamily (MFS) profile" evidence="9">
    <location>
        <begin position="292"/>
        <end position="504"/>
    </location>
</feature>
<dbReference type="Pfam" id="PF00854">
    <property type="entry name" value="PTR2"/>
    <property type="match status" value="1"/>
</dbReference>
<dbReference type="NCBIfam" id="TIGR00924">
    <property type="entry name" value="yjdL_sub1_fam"/>
    <property type="match status" value="1"/>
</dbReference>
<dbReference type="GO" id="GO:0005886">
    <property type="term" value="C:plasma membrane"/>
    <property type="evidence" value="ECO:0007669"/>
    <property type="project" value="UniProtKB-SubCell"/>
</dbReference>
<dbReference type="PANTHER" id="PTHR23517:SF15">
    <property type="entry name" value="PROTON-DEPENDENT OLIGOPEPTIDE FAMILY TRANSPORT PROTEIN"/>
    <property type="match status" value="1"/>
</dbReference>
<evidence type="ECO:0000256" key="1">
    <source>
        <dbReference type="ARBA" id="ARBA00004651"/>
    </source>
</evidence>
<proteinExistence type="predicted"/>
<dbReference type="InterPro" id="IPR018456">
    <property type="entry name" value="PTR2_symporter_CS"/>
</dbReference>
<feature type="transmembrane region" description="Helical" evidence="8">
    <location>
        <begin position="259"/>
        <end position="280"/>
    </location>
</feature>
<keyword evidence="3" id="KW-1003">Cell membrane</keyword>
<keyword evidence="2" id="KW-0813">Transport</keyword>
<evidence type="ECO:0000313" key="11">
    <source>
        <dbReference type="Proteomes" id="UP000320146"/>
    </source>
</evidence>
<dbReference type="InterPro" id="IPR005279">
    <property type="entry name" value="Dipep/tripep_permease"/>
</dbReference>
<dbReference type="Gene3D" id="1.20.1250.20">
    <property type="entry name" value="MFS general substrate transporter like domains"/>
    <property type="match status" value="1"/>
</dbReference>